<dbReference type="Gene3D" id="3.40.50.720">
    <property type="entry name" value="NAD(P)-binding Rossmann-like Domain"/>
    <property type="match status" value="1"/>
</dbReference>
<evidence type="ECO:0000256" key="1">
    <source>
        <dbReference type="ARBA" id="ARBA00005525"/>
    </source>
</evidence>
<dbReference type="InterPro" id="IPR028939">
    <property type="entry name" value="P5C_Rdtase_cat_N"/>
</dbReference>
<dbReference type="SUPFAM" id="SSF48179">
    <property type="entry name" value="6-phosphogluconate dehydrogenase C-terminal domain-like"/>
    <property type="match status" value="1"/>
</dbReference>
<dbReference type="EMBL" id="JBHTKL010000001">
    <property type="protein sequence ID" value="MFD1017605.1"/>
    <property type="molecule type" value="Genomic_DNA"/>
</dbReference>
<dbReference type="HAMAP" id="MF_01925">
    <property type="entry name" value="P5C_reductase"/>
    <property type="match status" value="1"/>
</dbReference>
<evidence type="ECO:0000256" key="2">
    <source>
        <dbReference type="ARBA" id="ARBA00022650"/>
    </source>
</evidence>
<feature type="domain" description="Pyrroline-5-carboxylate reductase dimerisation" evidence="9">
    <location>
        <begin position="162"/>
        <end position="265"/>
    </location>
</feature>
<dbReference type="GO" id="GO:0004735">
    <property type="term" value="F:pyrroline-5-carboxylate reductase activity"/>
    <property type="evidence" value="ECO:0007669"/>
    <property type="project" value="UniProtKB-EC"/>
</dbReference>
<comment type="catalytic activity">
    <reaction evidence="5">
        <text>L-proline + NAD(+) = (S)-1-pyrroline-5-carboxylate + NADH + 2 H(+)</text>
        <dbReference type="Rhea" id="RHEA:14105"/>
        <dbReference type="ChEBI" id="CHEBI:15378"/>
        <dbReference type="ChEBI" id="CHEBI:17388"/>
        <dbReference type="ChEBI" id="CHEBI:57540"/>
        <dbReference type="ChEBI" id="CHEBI:57945"/>
        <dbReference type="ChEBI" id="CHEBI:60039"/>
        <dbReference type="EC" id="1.5.1.2"/>
    </reaction>
</comment>
<keyword evidence="5 7" id="KW-0028">Amino-acid biosynthesis</keyword>
<evidence type="ECO:0000259" key="9">
    <source>
        <dbReference type="Pfam" id="PF14748"/>
    </source>
</evidence>
<keyword evidence="4 5" id="KW-0560">Oxidoreductase</keyword>
<dbReference type="InterPro" id="IPR053790">
    <property type="entry name" value="P5CR-like_CS"/>
</dbReference>
<evidence type="ECO:0000313" key="10">
    <source>
        <dbReference type="EMBL" id="MFD1017605.1"/>
    </source>
</evidence>
<evidence type="ECO:0000313" key="11">
    <source>
        <dbReference type="Proteomes" id="UP001596990"/>
    </source>
</evidence>
<feature type="domain" description="Pyrroline-5-carboxylate reductase catalytic N-terminal" evidence="8">
    <location>
        <begin position="5"/>
        <end position="99"/>
    </location>
</feature>
<keyword evidence="5" id="KW-0963">Cytoplasm</keyword>
<dbReference type="PANTHER" id="PTHR11645">
    <property type="entry name" value="PYRROLINE-5-CARBOXYLATE REDUCTASE"/>
    <property type="match status" value="1"/>
</dbReference>
<dbReference type="InterPro" id="IPR036291">
    <property type="entry name" value="NAD(P)-bd_dom_sf"/>
</dbReference>
<reference evidence="11" key="1">
    <citation type="journal article" date="2019" name="Int. J. Syst. Evol. Microbiol.">
        <title>The Global Catalogue of Microorganisms (GCM) 10K type strain sequencing project: providing services to taxonomists for standard genome sequencing and annotation.</title>
        <authorList>
            <consortium name="The Broad Institute Genomics Platform"/>
            <consortium name="The Broad Institute Genome Sequencing Center for Infectious Disease"/>
            <person name="Wu L."/>
            <person name="Ma J."/>
        </authorList>
    </citation>
    <scope>NUCLEOTIDE SEQUENCE [LARGE SCALE GENOMIC DNA]</scope>
    <source>
        <strain evidence="11">CCUG 56607</strain>
    </source>
</reference>
<protein>
    <recommendedName>
        <fullName evidence="5 6">Pyrroline-5-carboxylate reductase</fullName>
        <shortName evidence="5">P5C reductase</shortName>
        <shortName evidence="5">P5CR</shortName>
        <ecNumber evidence="5 6">1.5.1.2</ecNumber>
    </recommendedName>
    <alternativeName>
        <fullName evidence="5">PCA reductase</fullName>
    </alternativeName>
</protein>
<dbReference type="PANTHER" id="PTHR11645:SF0">
    <property type="entry name" value="PYRROLINE-5-CARBOXYLATE REDUCTASE 3"/>
    <property type="match status" value="1"/>
</dbReference>
<dbReference type="InterPro" id="IPR008927">
    <property type="entry name" value="6-PGluconate_DH-like_C_sf"/>
</dbReference>
<gene>
    <name evidence="5 10" type="primary">proC</name>
    <name evidence="10" type="ORF">ACFQ2J_00225</name>
</gene>
<comment type="caution">
    <text evidence="10">The sequence shown here is derived from an EMBL/GenBank/DDBJ whole genome shotgun (WGS) entry which is preliminary data.</text>
</comment>
<evidence type="ECO:0000256" key="5">
    <source>
        <dbReference type="HAMAP-Rule" id="MF_01925"/>
    </source>
</evidence>
<dbReference type="InterPro" id="IPR000304">
    <property type="entry name" value="Pyrroline-COOH_reductase"/>
</dbReference>
<comment type="pathway">
    <text evidence="5 7">Amino-acid biosynthesis; L-proline biosynthesis; L-proline from L-glutamate 5-semialdehyde: step 1/1.</text>
</comment>
<evidence type="ECO:0000256" key="7">
    <source>
        <dbReference type="RuleBase" id="RU003903"/>
    </source>
</evidence>
<sequence>MDKHIGFIGCGKMAQAMIEGMIKENLVHREQISASAITEETIVAMKEKLNILMTNDNKAVAAKSDVLFLAVKPAQYENVIDEIKDAVRDTTIIVTIAAGISLAVMEASFQRPVKVVRTMPNTPSLVGEGMSALCPNTHLTAGDLHVIETIFNSFGKTEVIPEELMDAIPAVSGSSPAYAYMFIEAMADGAVQQGIPRKQAYNLAAQAMLGAAKMVLETGEHPGYLKDDVCTPGGATIAAVNTLEKSNFRGSIMQAMAACTAQSQALSKTK</sequence>
<dbReference type="InterPro" id="IPR029036">
    <property type="entry name" value="P5CR_dimer"/>
</dbReference>
<keyword evidence="11" id="KW-1185">Reference proteome</keyword>
<evidence type="ECO:0000259" key="8">
    <source>
        <dbReference type="Pfam" id="PF03807"/>
    </source>
</evidence>
<evidence type="ECO:0000256" key="4">
    <source>
        <dbReference type="ARBA" id="ARBA00023002"/>
    </source>
</evidence>
<name>A0ABW3KXD6_9BACI</name>
<organism evidence="10 11">
    <name type="scientific">Thalassobacillus hwangdonensis</name>
    <dbReference type="NCBI Taxonomy" id="546108"/>
    <lineage>
        <taxon>Bacteria</taxon>
        <taxon>Bacillati</taxon>
        <taxon>Bacillota</taxon>
        <taxon>Bacilli</taxon>
        <taxon>Bacillales</taxon>
        <taxon>Bacillaceae</taxon>
        <taxon>Thalassobacillus</taxon>
    </lineage>
</organism>
<evidence type="ECO:0000256" key="6">
    <source>
        <dbReference type="NCBIfam" id="TIGR00112"/>
    </source>
</evidence>
<accession>A0ABW3KXD6</accession>
<dbReference type="NCBIfam" id="TIGR00112">
    <property type="entry name" value="proC"/>
    <property type="match status" value="1"/>
</dbReference>
<comment type="similarity">
    <text evidence="1 5 7">Belongs to the pyrroline-5-carboxylate reductase family.</text>
</comment>
<proteinExistence type="inferred from homology"/>
<dbReference type="Pfam" id="PF14748">
    <property type="entry name" value="P5CR_dimer"/>
    <property type="match status" value="1"/>
</dbReference>
<dbReference type="Pfam" id="PF03807">
    <property type="entry name" value="F420_oxidored"/>
    <property type="match status" value="1"/>
</dbReference>
<keyword evidence="2 5" id="KW-0641">Proline biosynthesis</keyword>
<dbReference type="EC" id="1.5.1.2" evidence="5 6"/>
<dbReference type="RefSeq" id="WP_386055463.1">
    <property type="nucleotide sequence ID" value="NZ_JBHTKL010000001.1"/>
</dbReference>
<dbReference type="PROSITE" id="PS00521">
    <property type="entry name" value="P5CR"/>
    <property type="match status" value="1"/>
</dbReference>
<evidence type="ECO:0000256" key="3">
    <source>
        <dbReference type="ARBA" id="ARBA00022857"/>
    </source>
</evidence>
<dbReference type="Gene3D" id="1.10.3730.10">
    <property type="entry name" value="ProC C-terminal domain-like"/>
    <property type="match status" value="1"/>
</dbReference>
<dbReference type="PIRSF" id="PIRSF000193">
    <property type="entry name" value="Pyrrol-5-carb_rd"/>
    <property type="match status" value="1"/>
</dbReference>
<dbReference type="SUPFAM" id="SSF51735">
    <property type="entry name" value="NAD(P)-binding Rossmann-fold domains"/>
    <property type="match status" value="1"/>
</dbReference>
<keyword evidence="3 5" id="KW-0521">NADP</keyword>
<dbReference type="Proteomes" id="UP001596990">
    <property type="component" value="Unassembled WGS sequence"/>
</dbReference>
<comment type="subcellular location">
    <subcellularLocation>
        <location evidence="5">Cytoplasm</location>
    </subcellularLocation>
</comment>
<comment type="function">
    <text evidence="5">Catalyzes the reduction of 1-pyrroline-5-carboxylate (PCA) to L-proline.</text>
</comment>
<comment type="catalytic activity">
    <reaction evidence="5 7">
        <text>L-proline + NADP(+) = (S)-1-pyrroline-5-carboxylate + NADPH + 2 H(+)</text>
        <dbReference type="Rhea" id="RHEA:14109"/>
        <dbReference type="ChEBI" id="CHEBI:15378"/>
        <dbReference type="ChEBI" id="CHEBI:17388"/>
        <dbReference type="ChEBI" id="CHEBI:57783"/>
        <dbReference type="ChEBI" id="CHEBI:58349"/>
        <dbReference type="ChEBI" id="CHEBI:60039"/>
        <dbReference type="EC" id="1.5.1.2"/>
    </reaction>
</comment>